<gene>
    <name evidence="2" type="ORF">AKO1_007388</name>
</gene>
<feature type="transmembrane region" description="Helical" evidence="1">
    <location>
        <begin position="47"/>
        <end position="67"/>
    </location>
</feature>
<evidence type="ECO:0000313" key="2">
    <source>
        <dbReference type="EMBL" id="KAL0479892.1"/>
    </source>
</evidence>
<evidence type="ECO:0000313" key="3">
    <source>
        <dbReference type="Proteomes" id="UP001431209"/>
    </source>
</evidence>
<keyword evidence="1" id="KW-1133">Transmembrane helix</keyword>
<keyword evidence="1" id="KW-0812">Transmembrane</keyword>
<sequence length="165" mass="18464">MNEPNTTTLELDEVEIYSPFTPQQEDTKNNGEYDCDKLVTPNRDADLRLVVLLSLILSGLGHFHIGQRMKGISYVSIDLGYVFCSLTLFVLGVGFFMLPLIIIYRVFIAVDAHHMGRRIKNGRNVAQGECSNTVSEWGIKYLVTGRTFVVTDTELSKKEIASDSA</sequence>
<feature type="transmembrane region" description="Helical" evidence="1">
    <location>
        <begin position="79"/>
        <end position="108"/>
    </location>
</feature>
<keyword evidence="3" id="KW-1185">Reference proteome</keyword>
<comment type="caution">
    <text evidence="2">The sequence shown here is derived from an EMBL/GenBank/DDBJ whole genome shotgun (WGS) entry which is preliminary data.</text>
</comment>
<dbReference type="Proteomes" id="UP001431209">
    <property type="component" value="Unassembled WGS sequence"/>
</dbReference>
<evidence type="ECO:0000256" key="1">
    <source>
        <dbReference type="SAM" id="Phobius"/>
    </source>
</evidence>
<organism evidence="2 3">
    <name type="scientific">Acrasis kona</name>
    <dbReference type="NCBI Taxonomy" id="1008807"/>
    <lineage>
        <taxon>Eukaryota</taxon>
        <taxon>Discoba</taxon>
        <taxon>Heterolobosea</taxon>
        <taxon>Tetramitia</taxon>
        <taxon>Eutetramitia</taxon>
        <taxon>Acrasidae</taxon>
        <taxon>Acrasis</taxon>
    </lineage>
</organism>
<dbReference type="AlphaFoldDB" id="A0AAW2YRW8"/>
<reference evidence="2 3" key="1">
    <citation type="submission" date="2024-03" db="EMBL/GenBank/DDBJ databases">
        <title>The Acrasis kona genome and developmental transcriptomes reveal deep origins of eukaryotic multicellular pathways.</title>
        <authorList>
            <person name="Sheikh S."/>
            <person name="Fu C.-J."/>
            <person name="Brown M.W."/>
            <person name="Baldauf S.L."/>
        </authorList>
    </citation>
    <scope>NUCLEOTIDE SEQUENCE [LARGE SCALE GENOMIC DNA]</scope>
    <source>
        <strain evidence="2 3">ATCC MYA-3509</strain>
    </source>
</reference>
<evidence type="ECO:0008006" key="4">
    <source>
        <dbReference type="Google" id="ProtNLM"/>
    </source>
</evidence>
<accession>A0AAW2YRW8</accession>
<dbReference type="EMBL" id="JAOPGA020000605">
    <property type="protein sequence ID" value="KAL0479892.1"/>
    <property type="molecule type" value="Genomic_DNA"/>
</dbReference>
<name>A0AAW2YRW8_9EUKA</name>
<proteinExistence type="predicted"/>
<keyword evidence="1" id="KW-0472">Membrane</keyword>
<protein>
    <recommendedName>
        <fullName evidence="4">TM2 domain-containing protein</fullName>
    </recommendedName>
</protein>